<dbReference type="PANTHER" id="PTHR43877">
    <property type="entry name" value="AMINOALKYLPHOSPHONATE N-ACETYLTRANSFERASE-RELATED-RELATED"/>
    <property type="match status" value="1"/>
</dbReference>
<dbReference type="PROSITE" id="PS51186">
    <property type="entry name" value="GNAT"/>
    <property type="match status" value="2"/>
</dbReference>
<dbReference type="SUPFAM" id="SSF55729">
    <property type="entry name" value="Acyl-CoA N-acyltransferases (Nat)"/>
    <property type="match status" value="2"/>
</dbReference>
<reference evidence="4" key="2">
    <citation type="submission" date="2020-09" db="EMBL/GenBank/DDBJ databases">
        <authorList>
            <person name="Sun Q."/>
            <person name="Ohkuma M."/>
        </authorList>
    </citation>
    <scope>NUCLEOTIDE SEQUENCE</scope>
    <source>
        <strain evidence="4">JCM 3091</strain>
    </source>
</reference>
<dbReference type="InterPro" id="IPR000182">
    <property type="entry name" value="GNAT_dom"/>
</dbReference>
<feature type="domain" description="N-acetyltransferase" evidence="3">
    <location>
        <begin position="21"/>
        <end position="177"/>
    </location>
</feature>
<dbReference type="InterPro" id="IPR050832">
    <property type="entry name" value="Bact_Acetyltransf"/>
</dbReference>
<evidence type="ECO:0000313" key="5">
    <source>
        <dbReference type="Proteomes" id="UP000662200"/>
    </source>
</evidence>
<comment type="caution">
    <text evidence="4">The sequence shown here is derived from an EMBL/GenBank/DDBJ whole genome shotgun (WGS) entry which is preliminary data.</text>
</comment>
<keyword evidence="2" id="KW-0012">Acyltransferase</keyword>
<dbReference type="InterPro" id="IPR016181">
    <property type="entry name" value="Acyl_CoA_acyltransferase"/>
</dbReference>
<evidence type="ECO:0000313" key="4">
    <source>
        <dbReference type="EMBL" id="GGK30153.1"/>
    </source>
</evidence>
<dbReference type="AlphaFoldDB" id="A0A8J3BRK9"/>
<sequence>MRAGVGPALPSEVGTGQAVRVLFREWDARTAPDAEVEALLAMLNAALAADQPGDPLWRNDRFRECITELVPGQRRQAWTAHDGDGRLCGHVNMLLMGDTGVVELLVHPADRRRGLGRRLLGRAVRWAHAQGYTSVGVEVPGDTPGVAFYGGLGFRQAYAEVRSVLDLGSVDWLALGEMARGIGSGYRLAYHRGGPPAELLASYTLAKAEMRNAGGDGDLELRPGSYDPQRLTESLACLERRGMSPHVIVAVHERSDEVAGLTEVVVPAQRPSRADQYDTVVVPDHRGYGIDRAMKARMLFELRAAAPRVREVQTWNDPQDRHLININADMGFRTDRPWLEYEAEVPALVARLAR</sequence>
<accession>A0A8J3BRK9</accession>
<dbReference type="EMBL" id="BMQC01000007">
    <property type="protein sequence ID" value="GGK30153.1"/>
    <property type="molecule type" value="Genomic_DNA"/>
</dbReference>
<protein>
    <recommendedName>
        <fullName evidence="3">N-acetyltransferase domain-containing protein</fullName>
    </recommendedName>
</protein>
<name>A0A8J3BRK9_9ACTN</name>
<dbReference type="Proteomes" id="UP000662200">
    <property type="component" value="Unassembled WGS sequence"/>
</dbReference>
<keyword evidence="1" id="KW-0808">Transferase</keyword>
<reference evidence="4" key="1">
    <citation type="journal article" date="2014" name="Int. J. Syst. Evol. Microbiol.">
        <title>Complete genome sequence of Corynebacterium casei LMG S-19264T (=DSM 44701T), isolated from a smear-ripened cheese.</title>
        <authorList>
            <consortium name="US DOE Joint Genome Institute (JGI-PGF)"/>
            <person name="Walter F."/>
            <person name="Albersmeier A."/>
            <person name="Kalinowski J."/>
            <person name="Ruckert C."/>
        </authorList>
    </citation>
    <scope>NUCLEOTIDE SEQUENCE</scope>
    <source>
        <strain evidence="4">JCM 3091</strain>
    </source>
</reference>
<evidence type="ECO:0000256" key="2">
    <source>
        <dbReference type="ARBA" id="ARBA00023315"/>
    </source>
</evidence>
<gene>
    <name evidence="4" type="ORF">GCM10010124_23640</name>
</gene>
<dbReference type="Pfam" id="PF00583">
    <property type="entry name" value="Acetyltransf_1"/>
    <property type="match status" value="1"/>
</dbReference>
<keyword evidence="5" id="KW-1185">Reference proteome</keyword>
<evidence type="ECO:0000259" key="3">
    <source>
        <dbReference type="PROSITE" id="PS51186"/>
    </source>
</evidence>
<organism evidence="4 5">
    <name type="scientific">Pilimelia terevasa</name>
    <dbReference type="NCBI Taxonomy" id="53372"/>
    <lineage>
        <taxon>Bacteria</taxon>
        <taxon>Bacillati</taxon>
        <taxon>Actinomycetota</taxon>
        <taxon>Actinomycetes</taxon>
        <taxon>Micromonosporales</taxon>
        <taxon>Micromonosporaceae</taxon>
        <taxon>Pilimelia</taxon>
    </lineage>
</organism>
<feature type="domain" description="N-acetyltransferase" evidence="3">
    <location>
        <begin position="203"/>
        <end position="354"/>
    </location>
</feature>
<proteinExistence type="predicted"/>
<dbReference type="Gene3D" id="3.40.630.30">
    <property type="match status" value="1"/>
</dbReference>
<dbReference type="PANTHER" id="PTHR43877:SF1">
    <property type="entry name" value="ACETYLTRANSFERASE"/>
    <property type="match status" value="1"/>
</dbReference>
<dbReference type="GO" id="GO:0016747">
    <property type="term" value="F:acyltransferase activity, transferring groups other than amino-acyl groups"/>
    <property type="evidence" value="ECO:0007669"/>
    <property type="project" value="InterPro"/>
</dbReference>
<evidence type="ECO:0000256" key="1">
    <source>
        <dbReference type="ARBA" id="ARBA00022679"/>
    </source>
</evidence>